<protein>
    <submittedName>
        <fullName evidence="2">GGDEF domain-containing protein</fullName>
    </submittedName>
</protein>
<dbReference type="Gene3D" id="3.30.70.270">
    <property type="match status" value="1"/>
</dbReference>
<feature type="transmembrane region" description="Helical" evidence="1">
    <location>
        <begin position="37"/>
        <end position="56"/>
    </location>
</feature>
<keyword evidence="3" id="KW-1185">Reference proteome</keyword>
<comment type="caution">
    <text evidence="2">The sequence shown here is derived from an EMBL/GenBank/DDBJ whole genome shotgun (WGS) entry which is preliminary data.</text>
</comment>
<dbReference type="InterPro" id="IPR043128">
    <property type="entry name" value="Rev_trsase/Diguanyl_cyclase"/>
</dbReference>
<evidence type="ECO:0000313" key="2">
    <source>
        <dbReference type="EMBL" id="MFC6322233.1"/>
    </source>
</evidence>
<organism evidence="2 3">
    <name type="scientific">Companilactobacillus baiquanensis</name>
    <dbReference type="NCBI Taxonomy" id="2486005"/>
    <lineage>
        <taxon>Bacteria</taxon>
        <taxon>Bacillati</taxon>
        <taxon>Bacillota</taxon>
        <taxon>Bacilli</taxon>
        <taxon>Lactobacillales</taxon>
        <taxon>Lactobacillaceae</taxon>
        <taxon>Companilactobacillus</taxon>
    </lineage>
</organism>
<keyword evidence="1" id="KW-0472">Membrane</keyword>
<accession>A0ABW1URA0</accession>
<evidence type="ECO:0000313" key="3">
    <source>
        <dbReference type="Proteomes" id="UP001596186"/>
    </source>
</evidence>
<keyword evidence="1" id="KW-0812">Transmembrane</keyword>
<feature type="transmembrane region" description="Helical" evidence="1">
    <location>
        <begin position="12"/>
        <end position="31"/>
    </location>
</feature>
<evidence type="ECO:0000256" key="1">
    <source>
        <dbReference type="SAM" id="Phobius"/>
    </source>
</evidence>
<sequence length="285" mass="32402">MEIKDQKRSSLLADVGLLMFLVLFSATAILMSLSGQILLNTIYLFGTVALLMLTYFFGIMPSLIANILFIAMQAVIMIYQYVSKGSDIHWQIAFWMLIPILLCLTLYCMTYNQLKLQSANKELRTAMVEQGAFDEQTHLRTTVAYMEDAAVYAETNKRFDLPVTTAIIKIGYFNDIRRMMSENQLQSLLQMTTDAIKDKTRVNDIIYLVNNDDPTWAILLFSNADGAKIATNRVRKGFDERLKKNSELSTMAISLVVGIASWDAEKMKTPYDLMNAAIRETQYDV</sequence>
<reference evidence="3" key="1">
    <citation type="journal article" date="2019" name="Int. J. Syst. Evol. Microbiol.">
        <title>The Global Catalogue of Microorganisms (GCM) 10K type strain sequencing project: providing services to taxonomists for standard genome sequencing and annotation.</title>
        <authorList>
            <consortium name="The Broad Institute Genomics Platform"/>
            <consortium name="The Broad Institute Genome Sequencing Center for Infectious Disease"/>
            <person name="Wu L."/>
            <person name="Ma J."/>
        </authorList>
    </citation>
    <scope>NUCLEOTIDE SEQUENCE [LARGE SCALE GENOMIC DNA]</scope>
    <source>
        <strain evidence="3">CCM 8895</strain>
    </source>
</reference>
<keyword evidence="1" id="KW-1133">Transmembrane helix</keyword>
<dbReference type="EMBL" id="JBHSSN010000002">
    <property type="protein sequence ID" value="MFC6322233.1"/>
    <property type="molecule type" value="Genomic_DNA"/>
</dbReference>
<proteinExistence type="predicted"/>
<name>A0ABW1URA0_9LACO</name>
<dbReference type="RefSeq" id="WP_125591523.1">
    <property type="nucleotide sequence ID" value="NZ_JBHSSN010000002.1"/>
</dbReference>
<feature type="transmembrane region" description="Helical" evidence="1">
    <location>
        <begin position="63"/>
        <end position="82"/>
    </location>
</feature>
<gene>
    <name evidence="2" type="ORF">ACFP1F_00435</name>
</gene>
<feature type="transmembrane region" description="Helical" evidence="1">
    <location>
        <begin position="88"/>
        <end position="109"/>
    </location>
</feature>
<dbReference type="Proteomes" id="UP001596186">
    <property type="component" value="Unassembled WGS sequence"/>
</dbReference>